<reference evidence="1" key="1">
    <citation type="submission" date="2020-05" db="EMBL/GenBank/DDBJ databases">
        <title>Large-scale comparative analyses of tick genomes elucidate their genetic diversity and vector capacities.</title>
        <authorList>
            <person name="Jia N."/>
            <person name="Wang J."/>
            <person name="Shi W."/>
            <person name="Du L."/>
            <person name="Sun Y."/>
            <person name="Zhan W."/>
            <person name="Jiang J."/>
            <person name="Wang Q."/>
            <person name="Zhang B."/>
            <person name="Ji P."/>
            <person name="Sakyi L.B."/>
            <person name="Cui X."/>
            <person name="Yuan T."/>
            <person name="Jiang B."/>
            <person name="Yang W."/>
            <person name="Lam T.T.-Y."/>
            <person name="Chang Q."/>
            <person name="Ding S."/>
            <person name="Wang X."/>
            <person name="Zhu J."/>
            <person name="Ruan X."/>
            <person name="Zhao L."/>
            <person name="Wei J."/>
            <person name="Que T."/>
            <person name="Du C."/>
            <person name="Cheng J."/>
            <person name="Dai P."/>
            <person name="Han X."/>
            <person name="Huang E."/>
            <person name="Gao Y."/>
            <person name="Liu J."/>
            <person name="Shao H."/>
            <person name="Ye R."/>
            <person name="Li L."/>
            <person name="Wei W."/>
            <person name="Wang X."/>
            <person name="Wang C."/>
            <person name="Yang T."/>
            <person name="Huo Q."/>
            <person name="Li W."/>
            <person name="Guo W."/>
            <person name="Chen H."/>
            <person name="Zhou L."/>
            <person name="Ni X."/>
            <person name="Tian J."/>
            <person name="Zhou Y."/>
            <person name="Sheng Y."/>
            <person name="Liu T."/>
            <person name="Pan Y."/>
            <person name="Xia L."/>
            <person name="Li J."/>
            <person name="Zhao F."/>
            <person name="Cao W."/>
        </authorList>
    </citation>
    <scope>NUCLEOTIDE SEQUENCE</scope>
    <source>
        <strain evidence="1">Hyas-2018</strain>
    </source>
</reference>
<proteinExistence type="predicted"/>
<comment type="caution">
    <text evidence="1">The sequence shown here is derived from an EMBL/GenBank/DDBJ whole genome shotgun (WGS) entry which is preliminary data.</text>
</comment>
<organism evidence="1 2">
    <name type="scientific">Hyalomma asiaticum</name>
    <name type="common">Tick</name>
    <dbReference type="NCBI Taxonomy" id="266040"/>
    <lineage>
        <taxon>Eukaryota</taxon>
        <taxon>Metazoa</taxon>
        <taxon>Ecdysozoa</taxon>
        <taxon>Arthropoda</taxon>
        <taxon>Chelicerata</taxon>
        <taxon>Arachnida</taxon>
        <taxon>Acari</taxon>
        <taxon>Parasitiformes</taxon>
        <taxon>Ixodida</taxon>
        <taxon>Ixodoidea</taxon>
        <taxon>Ixodidae</taxon>
        <taxon>Hyalomminae</taxon>
        <taxon>Hyalomma</taxon>
    </lineage>
</organism>
<keyword evidence="2" id="KW-1185">Reference proteome</keyword>
<gene>
    <name evidence="1" type="ORF">HPB50_004432</name>
</gene>
<dbReference type="EMBL" id="CM023481">
    <property type="protein sequence ID" value="KAH6944655.1"/>
    <property type="molecule type" value="Genomic_DNA"/>
</dbReference>
<evidence type="ECO:0000313" key="1">
    <source>
        <dbReference type="EMBL" id="KAH6944655.1"/>
    </source>
</evidence>
<evidence type="ECO:0000313" key="2">
    <source>
        <dbReference type="Proteomes" id="UP000821845"/>
    </source>
</evidence>
<dbReference type="Proteomes" id="UP000821845">
    <property type="component" value="Chromosome 1"/>
</dbReference>
<name>A0ACB7TCW7_HYAAI</name>
<accession>A0ACB7TCW7</accession>
<sequence>MGFSHDDPPFESGRRCGRHPITAHQEGESRLGCHSGAGSARANLRARPPFGRKRLLTLPFCGRCAGLRFVCSLVRQGAWTRLALIGTADGSDRKSDQEGVLMEQRPESQHQDVLSGVPLLRAAASPLHRGMLDAANLSCATWHVEAAGEGPIASLKGRGGEHRRRRSHPVFESRGRGDARRDVRYKGRIVGACARSSAAWPDTLPAAAEFVTRGGGSSTSHLRDSVYRTVLHRARTYGVGPVPSREARAPLTSGTGEVPPEKQYYPVRQGSPTDEVSLIHRPIIRSIKRLLALVIYCFGCPTVRQDLHGDFCVVYGFAKCSGLSRLFFPARFINSSESPPVALSDELRSTHAVRLRPGLRPAVCCRTRSGLRRGTVVLIRSSSALRQNGDSGKALLLPAVLRLGVAGRFGEKTRGELGKKIKKRTLRTIRAFPLLPCSVEQETAPRDPAHL</sequence>
<protein>
    <submittedName>
        <fullName evidence="1">Uncharacterized protein</fullName>
    </submittedName>
</protein>